<evidence type="ECO:0000256" key="5">
    <source>
        <dbReference type="ARBA" id="ARBA00022679"/>
    </source>
</evidence>
<evidence type="ECO:0000313" key="16">
    <source>
        <dbReference type="EMBL" id="KAF3840016.1"/>
    </source>
</evidence>
<dbReference type="OrthoDB" id="272512at2759"/>
<keyword evidence="7 14" id="KW-1133">Transmembrane helix</keyword>
<dbReference type="InterPro" id="IPR011992">
    <property type="entry name" value="EF-hand-dom_pair"/>
</dbReference>
<comment type="caution">
    <text evidence="16">The sequence shown here is derived from an EMBL/GenBank/DDBJ whole genome shotgun (WGS) entry which is preliminary data.</text>
</comment>
<name>A0A7J5XSB3_DISMA</name>
<keyword evidence="12" id="KW-0012">Acyltransferase</keyword>
<dbReference type="SUPFAM" id="SSF69593">
    <property type="entry name" value="Glycerol-3-phosphate (1)-acyltransferase"/>
    <property type="match status" value="1"/>
</dbReference>
<reference evidence="16 17" key="1">
    <citation type="submission" date="2020-03" db="EMBL/GenBank/DDBJ databases">
        <title>Dissostichus mawsoni Genome sequencing and assembly.</title>
        <authorList>
            <person name="Park H."/>
        </authorList>
    </citation>
    <scope>NUCLEOTIDE SEQUENCE [LARGE SCALE GENOMIC DNA]</scope>
    <source>
        <strain evidence="16">DM0001</strain>
        <tissue evidence="16">Muscle</tissue>
    </source>
</reference>
<dbReference type="GO" id="GO:0005509">
    <property type="term" value="F:calcium ion binding"/>
    <property type="evidence" value="ECO:0007669"/>
    <property type="project" value="InterPro"/>
</dbReference>
<evidence type="ECO:0000256" key="1">
    <source>
        <dbReference type="ARBA" id="ARBA00004370"/>
    </source>
</evidence>
<keyword evidence="17" id="KW-1185">Reference proteome</keyword>
<accession>A0A7J5XSB3</accession>
<evidence type="ECO:0000256" key="12">
    <source>
        <dbReference type="ARBA" id="ARBA00023315"/>
    </source>
</evidence>
<evidence type="ECO:0000256" key="11">
    <source>
        <dbReference type="ARBA" id="ARBA00023264"/>
    </source>
</evidence>
<feature type="transmembrane region" description="Helical" evidence="14">
    <location>
        <begin position="112"/>
        <end position="130"/>
    </location>
</feature>
<comment type="pathway">
    <text evidence="13">Phospholipid metabolism.</text>
</comment>
<keyword evidence="10" id="KW-0594">Phospholipid biosynthesis</keyword>
<comment type="pathway">
    <text evidence="2">Lipid metabolism; phospholipid metabolism.</text>
</comment>
<dbReference type="UniPathway" id="UPA00085"/>
<dbReference type="Pfam" id="PF01553">
    <property type="entry name" value="Acyltransferase"/>
    <property type="match status" value="1"/>
</dbReference>
<evidence type="ECO:0000313" key="17">
    <source>
        <dbReference type="Proteomes" id="UP000518266"/>
    </source>
</evidence>
<dbReference type="Proteomes" id="UP000518266">
    <property type="component" value="Unassembled WGS sequence"/>
</dbReference>
<dbReference type="Gene3D" id="1.10.238.10">
    <property type="entry name" value="EF-hand"/>
    <property type="match status" value="1"/>
</dbReference>
<proteinExistence type="inferred from homology"/>
<dbReference type="EMBL" id="JAAKFY010000021">
    <property type="protein sequence ID" value="KAF3840016.1"/>
    <property type="molecule type" value="Genomic_DNA"/>
</dbReference>
<keyword evidence="11" id="KW-1208">Phospholipid metabolism</keyword>
<keyword evidence="5" id="KW-0808">Transferase</keyword>
<dbReference type="SUPFAM" id="SSF47473">
    <property type="entry name" value="EF-hand"/>
    <property type="match status" value="1"/>
</dbReference>
<dbReference type="PANTHER" id="PTHR23063:SF57">
    <property type="entry name" value="LYSOPHOSPHATIDYLCHOLINE ACYLTRANSFERASE 1"/>
    <property type="match status" value="1"/>
</dbReference>
<dbReference type="PROSITE" id="PS50222">
    <property type="entry name" value="EF_HAND_2"/>
    <property type="match status" value="1"/>
</dbReference>
<comment type="similarity">
    <text evidence="3">Belongs to the 1-acyl-sn-glycerol-3-phosphate acyltransferase family.</text>
</comment>
<dbReference type="InterPro" id="IPR002048">
    <property type="entry name" value="EF_hand_dom"/>
</dbReference>
<keyword evidence="9 14" id="KW-0472">Membrane</keyword>
<evidence type="ECO:0000256" key="8">
    <source>
        <dbReference type="ARBA" id="ARBA00023098"/>
    </source>
</evidence>
<comment type="subcellular location">
    <subcellularLocation>
        <location evidence="1">Membrane</location>
    </subcellularLocation>
</comment>
<dbReference type="PANTHER" id="PTHR23063">
    <property type="entry name" value="PHOSPHOLIPID ACYLTRANSFERASE"/>
    <property type="match status" value="1"/>
</dbReference>
<evidence type="ECO:0000256" key="6">
    <source>
        <dbReference type="ARBA" id="ARBA00022692"/>
    </source>
</evidence>
<gene>
    <name evidence="16" type="ORF">F7725_018733</name>
</gene>
<evidence type="ECO:0000259" key="15">
    <source>
        <dbReference type="PROSITE" id="PS50222"/>
    </source>
</evidence>
<dbReference type="AlphaFoldDB" id="A0A7J5XSB3"/>
<evidence type="ECO:0000256" key="14">
    <source>
        <dbReference type="SAM" id="Phobius"/>
    </source>
</evidence>
<evidence type="ECO:0000256" key="9">
    <source>
        <dbReference type="ARBA" id="ARBA00023136"/>
    </source>
</evidence>
<feature type="domain" description="EF-hand" evidence="15">
    <location>
        <begin position="432"/>
        <end position="467"/>
    </location>
</feature>
<evidence type="ECO:0000256" key="2">
    <source>
        <dbReference type="ARBA" id="ARBA00005074"/>
    </source>
</evidence>
<dbReference type="GO" id="GO:0016020">
    <property type="term" value="C:membrane"/>
    <property type="evidence" value="ECO:0007669"/>
    <property type="project" value="UniProtKB-SubCell"/>
</dbReference>
<dbReference type="InterPro" id="IPR002123">
    <property type="entry name" value="Plipid/glycerol_acylTrfase"/>
</dbReference>
<dbReference type="SMART" id="SM00563">
    <property type="entry name" value="PlsC"/>
    <property type="match status" value="1"/>
</dbReference>
<keyword evidence="8" id="KW-0443">Lipid metabolism</keyword>
<evidence type="ECO:0000256" key="4">
    <source>
        <dbReference type="ARBA" id="ARBA00022516"/>
    </source>
</evidence>
<dbReference type="GO" id="GO:0047184">
    <property type="term" value="F:1-acylglycerophosphocholine O-acyltransferase activity"/>
    <property type="evidence" value="ECO:0007669"/>
    <property type="project" value="TreeGrafter"/>
</dbReference>
<dbReference type="InterPro" id="IPR045252">
    <property type="entry name" value="LPCAT1-like"/>
</dbReference>
<dbReference type="GO" id="GO:0008654">
    <property type="term" value="P:phospholipid biosynthetic process"/>
    <property type="evidence" value="ECO:0007669"/>
    <property type="project" value="UniProtKB-KW"/>
</dbReference>
<evidence type="ECO:0000256" key="10">
    <source>
        <dbReference type="ARBA" id="ARBA00023209"/>
    </source>
</evidence>
<sequence length="583" mass="65761">MRLPSKRRCAIEEDGKKMDQAPPFRNPFVHVLKFSPLEKAKSMESMLERDAGEVLLDTHKVDEQLLNGTMSDEEKFNGTVSDEEKLNGTMSDEEKLNGTIALMTVTLFPIRLLIAAFMMLLAWPFAFLASLGRSETTVEPQCLWRRVVDIILKIIMRVMWFVGGFHWMTVKGRRALPAEAPILTLAPHSSYFDAIPVTMTMASIVMKAESKDIPLWGTLIKFIRPVFVSRSDQDSRKKTVEEIKRRAHSGGEWPQIMIFPEGTCTNRSCLITFKPGAFIPAVPVQPVVIRYPNKLDSITWTWQGPGAFEILWLTLCQLHNRFVVEFLPIYTPSEEEKKNPALYAINVRRVLAKALGVPITDYSFEDCQLAMAEGQLRLPVDTCLLEFSKLARRLGLKPRNTEKVLQDYGNRARKLEGQKLDLDDFAQFLDVPVSEMLRDMFALFDEHEDNCMDIREYVIALSVICRPAKTLETMKLAFKMFEAEEDGAITEMELAVILKTALGVTHLSVSRLFTAIDPEDTGKITFENAGLSSGSCHVHHTESSLSSRKLRGTANKKTANGICPDFSPKGHDGTIDGLFKKHN</sequence>
<protein>
    <recommendedName>
        <fullName evidence="15">EF-hand domain-containing protein</fullName>
    </recommendedName>
</protein>
<organism evidence="16 17">
    <name type="scientific">Dissostichus mawsoni</name>
    <name type="common">Antarctic cod</name>
    <dbReference type="NCBI Taxonomy" id="36200"/>
    <lineage>
        <taxon>Eukaryota</taxon>
        <taxon>Metazoa</taxon>
        <taxon>Chordata</taxon>
        <taxon>Craniata</taxon>
        <taxon>Vertebrata</taxon>
        <taxon>Euteleostomi</taxon>
        <taxon>Actinopterygii</taxon>
        <taxon>Neopterygii</taxon>
        <taxon>Teleostei</taxon>
        <taxon>Neoteleostei</taxon>
        <taxon>Acanthomorphata</taxon>
        <taxon>Eupercaria</taxon>
        <taxon>Perciformes</taxon>
        <taxon>Notothenioidei</taxon>
        <taxon>Nototheniidae</taxon>
        <taxon>Dissostichus</taxon>
    </lineage>
</organism>
<evidence type="ECO:0000256" key="3">
    <source>
        <dbReference type="ARBA" id="ARBA00008655"/>
    </source>
</evidence>
<dbReference type="GO" id="GO:0005783">
    <property type="term" value="C:endoplasmic reticulum"/>
    <property type="evidence" value="ECO:0007669"/>
    <property type="project" value="TreeGrafter"/>
</dbReference>
<keyword evidence="4" id="KW-0444">Lipid biosynthesis</keyword>
<dbReference type="GO" id="GO:0042171">
    <property type="term" value="F:lysophosphatidic acid acyltransferase activity"/>
    <property type="evidence" value="ECO:0007669"/>
    <property type="project" value="TreeGrafter"/>
</dbReference>
<keyword evidence="6 14" id="KW-0812">Transmembrane</keyword>
<evidence type="ECO:0000256" key="13">
    <source>
        <dbReference type="ARBA" id="ARBA00025707"/>
    </source>
</evidence>
<dbReference type="CDD" id="cd07991">
    <property type="entry name" value="LPLAT_LPCAT1-like"/>
    <property type="match status" value="1"/>
</dbReference>
<evidence type="ECO:0000256" key="7">
    <source>
        <dbReference type="ARBA" id="ARBA00022989"/>
    </source>
</evidence>